<protein>
    <submittedName>
        <fullName evidence="7">Fimbrial protein</fullName>
    </submittedName>
</protein>
<dbReference type="AlphaFoldDB" id="A0A806X2G1"/>
<dbReference type="InterPro" id="IPR050263">
    <property type="entry name" value="Bact_Fimbrial_Adh_Pro"/>
</dbReference>
<evidence type="ECO:0000256" key="5">
    <source>
        <dbReference type="SAM" id="SignalP"/>
    </source>
</evidence>
<organism evidence="7 8">
    <name type="scientific">[Enterobacter] lignolyticus</name>
    <dbReference type="NCBI Taxonomy" id="1334193"/>
    <lineage>
        <taxon>Bacteria</taxon>
        <taxon>Pseudomonadati</taxon>
        <taxon>Pseudomonadota</taxon>
        <taxon>Gammaproteobacteria</taxon>
        <taxon>Enterobacterales</taxon>
        <taxon>Enterobacteriaceae</taxon>
        <taxon>Pluralibacter</taxon>
    </lineage>
</organism>
<comment type="similarity">
    <text evidence="2">Belongs to the fimbrial protein family.</text>
</comment>
<dbReference type="GO" id="GO:0009289">
    <property type="term" value="C:pilus"/>
    <property type="evidence" value="ECO:0007669"/>
    <property type="project" value="UniProtKB-SubCell"/>
</dbReference>
<evidence type="ECO:0000259" key="6">
    <source>
        <dbReference type="Pfam" id="PF00419"/>
    </source>
</evidence>
<name>A0A806X2G1_9ENTR</name>
<proteinExistence type="inferred from homology"/>
<keyword evidence="3 5" id="KW-0732">Signal</keyword>
<dbReference type="Proteomes" id="UP000069162">
    <property type="component" value="Chromosome"/>
</dbReference>
<dbReference type="PANTHER" id="PTHR33420">
    <property type="entry name" value="FIMBRIAL SUBUNIT ELFA-RELATED"/>
    <property type="match status" value="1"/>
</dbReference>
<keyword evidence="4" id="KW-0281">Fimbrium</keyword>
<dbReference type="Gene3D" id="2.60.40.1090">
    <property type="entry name" value="Fimbrial-type adhesion domain"/>
    <property type="match status" value="1"/>
</dbReference>
<dbReference type="KEGG" id="kle:AO703_03975"/>
<feature type="chain" id="PRO_5032768313" evidence="5">
    <location>
        <begin position="21"/>
        <end position="190"/>
    </location>
</feature>
<accession>A0A806X2G1</accession>
<dbReference type="InterPro" id="IPR036937">
    <property type="entry name" value="Adhesion_dom_fimbrial_sf"/>
</dbReference>
<sequence length="190" mass="19462">MLNKSAIAAALVMFTGSAFALDGGQLDFSGLVSDNTCALHVNGGAQDAQILLKTASTQAVNDAGTVQTATAGAQPEPFSVTIDCSAGTVPLSANLSMGSVFFSNSQGTLSNDQSVNQAASGVAVAIHYMKDATTLEQVKVNDSTDVKTLPFDAQGKATYNFEASYVKQASAIPVTAGFVKTNAAYTVSYN</sequence>
<evidence type="ECO:0000256" key="1">
    <source>
        <dbReference type="ARBA" id="ARBA00004561"/>
    </source>
</evidence>
<dbReference type="SUPFAM" id="SSF49401">
    <property type="entry name" value="Bacterial adhesins"/>
    <property type="match status" value="1"/>
</dbReference>
<feature type="domain" description="Fimbrial-type adhesion" evidence="6">
    <location>
        <begin position="28"/>
        <end position="189"/>
    </location>
</feature>
<dbReference type="OrthoDB" id="6595105at2"/>
<evidence type="ECO:0000256" key="4">
    <source>
        <dbReference type="ARBA" id="ARBA00023263"/>
    </source>
</evidence>
<comment type="subcellular location">
    <subcellularLocation>
        <location evidence="1">Fimbrium</location>
    </subcellularLocation>
</comment>
<dbReference type="EMBL" id="CP012871">
    <property type="protein sequence ID" value="ALR75494.1"/>
    <property type="molecule type" value="Genomic_DNA"/>
</dbReference>
<evidence type="ECO:0000256" key="2">
    <source>
        <dbReference type="ARBA" id="ARBA00006671"/>
    </source>
</evidence>
<feature type="signal peptide" evidence="5">
    <location>
        <begin position="1"/>
        <end position="20"/>
    </location>
</feature>
<dbReference type="Pfam" id="PF00419">
    <property type="entry name" value="Fimbrial"/>
    <property type="match status" value="1"/>
</dbReference>
<dbReference type="InterPro" id="IPR000259">
    <property type="entry name" value="Adhesion_dom_fimbrial"/>
</dbReference>
<dbReference type="GO" id="GO:0043709">
    <property type="term" value="P:cell adhesion involved in single-species biofilm formation"/>
    <property type="evidence" value="ECO:0007669"/>
    <property type="project" value="TreeGrafter"/>
</dbReference>
<reference evidence="8" key="1">
    <citation type="submission" date="2015-10" db="EMBL/GenBank/DDBJ databases">
        <title>Complete Genome Sequencing of Klebsiella sp. strain G5.</title>
        <authorList>
            <person name="Chan K.-G."/>
            <person name="Chen J.-W."/>
        </authorList>
    </citation>
    <scope>NUCLEOTIDE SEQUENCE [LARGE SCALE GENOMIC DNA]</scope>
    <source>
        <strain evidence="8">G5</strain>
    </source>
</reference>
<gene>
    <name evidence="7" type="ORF">AO703_03975</name>
</gene>
<evidence type="ECO:0000313" key="7">
    <source>
        <dbReference type="EMBL" id="ALR75494.1"/>
    </source>
</evidence>
<dbReference type="PANTHER" id="PTHR33420:SF3">
    <property type="entry name" value="FIMBRIAL SUBUNIT ELFA"/>
    <property type="match status" value="1"/>
</dbReference>
<dbReference type="InterPro" id="IPR008966">
    <property type="entry name" value="Adhesion_dom_sf"/>
</dbReference>
<evidence type="ECO:0000256" key="3">
    <source>
        <dbReference type="ARBA" id="ARBA00022729"/>
    </source>
</evidence>
<dbReference type="RefSeq" id="WP_062740384.1">
    <property type="nucleotide sequence ID" value="NZ_CP012871.1"/>
</dbReference>
<evidence type="ECO:0000313" key="8">
    <source>
        <dbReference type="Proteomes" id="UP000069162"/>
    </source>
</evidence>